<dbReference type="Gene3D" id="1.20.1000.10">
    <property type="entry name" value="Guanylate-binding protein, C-terminal domain"/>
    <property type="match status" value="1"/>
</dbReference>
<evidence type="ECO:0000256" key="2">
    <source>
        <dbReference type="ARBA" id="ARBA00022801"/>
    </source>
</evidence>
<dbReference type="Pfam" id="PF02263">
    <property type="entry name" value="GBP"/>
    <property type="match status" value="2"/>
</dbReference>
<evidence type="ECO:0000256" key="5">
    <source>
        <dbReference type="SAM" id="Coils"/>
    </source>
</evidence>
<gene>
    <name evidence="8" type="ORF">P43SY_009536</name>
</gene>
<feature type="domain" description="GB1/RHD3-type G" evidence="7">
    <location>
        <begin position="44"/>
        <end position="324"/>
    </location>
</feature>
<dbReference type="Proteomes" id="UP001209570">
    <property type="component" value="Unassembled WGS sequence"/>
</dbReference>
<dbReference type="InterPro" id="IPR015894">
    <property type="entry name" value="Guanylate-bd_N"/>
</dbReference>
<protein>
    <recommendedName>
        <fullName evidence="7">GB1/RHD3-type G domain-containing protein</fullName>
    </recommendedName>
</protein>
<dbReference type="InterPro" id="IPR030386">
    <property type="entry name" value="G_GB1_RHD3_dom"/>
</dbReference>
<dbReference type="InterPro" id="IPR003191">
    <property type="entry name" value="Guanylate-bd/ATL_C"/>
</dbReference>
<keyword evidence="5" id="KW-0175">Coiled coil</keyword>
<evidence type="ECO:0000259" key="7">
    <source>
        <dbReference type="PROSITE" id="PS51715"/>
    </source>
</evidence>
<accession>A0AAD5LV59</accession>
<evidence type="ECO:0000256" key="6">
    <source>
        <dbReference type="SAM" id="MobiDB-lite"/>
    </source>
</evidence>
<dbReference type="PANTHER" id="PTHR10751">
    <property type="entry name" value="GUANYLATE BINDING PROTEIN"/>
    <property type="match status" value="1"/>
</dbReference>
<feature type="region of interest" description="Disordered" evidence="6">
    <location>
        <begin position="663"/>
        <end position="682"/>
    </location>
</feature>
<sequence>MAEPQPRDGDALPLPAGRPVCLIQGGADGLRVAPDGLALLERLREPVAVVCLAGQYRTGKSFFLNQLARSSSSGFRVGPTTESCTRGIWLWDPEPAVRTARGERVLFMDTEGIAATDNDESYDAKIFSLGLLLSSLFVFNTMGVIDETAIDRLYLVSELTKHVCISSNGSPAAASSLSLSADDDANDDADALLDSGADAMAESRALAPHFPPFVWLLRDFMLDMRGPTGEPLTPNEYLEKSLELRDGASRRHEERNRIRASIRVLFARRECLTLVRPVTDELQLRHAAELGDGELRAEFVAQMQAIRGRILSTVAPKQLFGKVMDGPKLAFLVQCYTDTMNSGSIPDIKAAWAYVSDATCQSAMLSAMELYDARMEAVRYPDDGDDDGEALSALRNGARPLVSQQDFEKRHKEAQDEALLVFKSQSVEGSTRAACFQKLKSHIQKQKTALIAALQKRSTALCEQLLTALKAELLVSPIESGAWDESFIAGLGVTQLAASIRELERRYEESAQGPAQKTALFHFLRHDVVQLVEALVYRLSTRHCDLRRDWEATVERLEHSKDAMDAQFQLQLQEKSMEIQRLEDAKAHSEEKEQMLNARIDALSTQVDEKTVEVQLIDEKRRKQKTALEELEQRAASVTSELERCKMQLQHTEDKLHQREDELHVTRQESRAQLEATRDNHQREKEDWIQRLADVTAEKSTLQKSLKQRDHELQQSAMSMEMVKKTNEMQQRQLEEEHTARKTKEAECARLRELHAGVETRLEESLSRQATLEDELQRERLRLTQRLTLFEQQLGRAEADRDVEAVLRDCVTEVVRLSEVEKTSTVSEERNVLQERLGELYLKISTLPEFYQREIFCSPDPTPNFFDALTQ</sequence>
<comment type="similarity">
    <text evidence="4">Belongs to the TRAFAC class dynamin-like GTPase superfamily. GB1/RHD3 GTPase family.</text>
</comment>
<organism evidence="8 9">
    <name type="scientific">Pythium insidiosum</name>
    <name type="common">Pythiosis disease agent</name>
    <dbReference type="NCBI Taxonomy" id="114742"/>
    <lineage>
        <taxon>Eukaryota</taxon>
        <taxon>Sar</taxon>
        <taxon>Stramenopiles</taxon>
        <taxon>Oomycota</taxon>
        <taxon>Peronosporomycetes</taxon>
        <taxon>Pythiales</taxon>
        <taxon>Pythiaceae</taxon>
        <taxon>Pythium</taxon>
    </lineage>
</organism>
<dbReference type="SUPFAM" id="SSF52540">
    <property type="entry name" value="P-loop containing nucleoside triphosphate hydrolases"/>
    <property type="match status" value="1"/>
</dbReference>
<dbReference type="GO" id="GO:0005525">
    <property type="term" value="F:GTP binding"/>
    <property type="evidence" value="ECO:0007669"/>
    <property type="project" value="UniProtKB-KW"/>
</dbReference>
<dbReference type="Pfam" id="PF02841">
    <property type="entry name" value="GBP_C"/>
    <property type="match status" value="1"/>
</dbReference>
<keyword evidence="2" id="KW-0378">Hydrolase</keyword>
<dbReference type="PROSITE" id="PS51715">
    <property type="entry name" value="G_GB1_RHD3"/>
    <property type="match status" value="1"/>
</dbReference>
<keyword evidence="3" id="KW-0342">GTP-binding</keyword>
<evidence type="ECO:0000313" key="8">
    <source>
        <dbReference type="EMBL" id="KAJ0394491.1"/>
    </source>
</evidence>
<evidence type="ECO:0000313" key="9">
    <source>
        <dbReference type="Proteomes" id="UP001209570"/>
    </source>
</evidence>
<feature type="coiled-coil region" evidence="5">
    <location>
        <begin position="762"/>
        <end position="793"/>
    </location>
</feature>
<evidence type="ECO:0000256" key="1">
    <source>
        <dbReference type="ARBA" id="ARBA00022741"/>
    </source>
</evidence>
<dbReference type="SUPFAM" id="SSF48340">
    <property type="entry name" value="Interferon-induced guanylate-binding protein 1 (GBP1), C-terminal domain"/>
    <property type="match status" value="1"/>
</dbReference>
<proteinExistence type="inferred from homology"/>
<keyword evidence="1" id="KW-0547">Nucleotide-binding</keyword>
<name>A0AAD5LV59_PYTIN</name>
<comment type="caution">
    <text evidence="8">The sequence shown here is derived from an EMBL/GenBank/DDBJ whole genome shotgun (WGS) entry which is preliminary data.</text>
</comment>
<dbReference type="InterPro" id="IPR036543">
    <property type="entry name" value="Guanylate-bd_C_sf"/>
</dbReference>
<evidence type="ECO:0000256" key="3">
    <source>
        <dbReference type="ARBA" id="ARBA00023134"/>
    </source>
</evidence>
<dbReference type="GO" id="GO:0003924">
    <property type="term" value="F:GTPase activity"/>
    <property type="evidence" value="ECO:0007669"/>
    <property type="project" value="InterPro"/>
</dbReference>
<dbReference type="InterPro" id="IPR027417">
    <property type="entry name" value="P-loop_NTPase"/>
</dbReference>
<dbReference type="AlphaFoldDB" id="A0AAD5LV59"/>
<reference evidence="8" key="1">
    <citation type="submission" date="2021-12" db="EMBL/GenBank/DDBJ databases">
        <title>Prjna785345.</title>
        <authorList>
            <person name="Rujirawat T."/>
            <person name="Krajaejun T."/>
        </authorList>
    </citation>
    <scope>NUCLEOTIDE SEQUENCE</scope>
    <source>
        <strain evidence="8">Pi057C3</strain>
    </source>
</reference>
<dbReference type="EMBL" id="JAKCXM010000407">
    <property type="protein sequence ID" value="KAJ0394491.1"/>
    <property type="molecule type" value="Genomic_DNA"/>
</dbReference>
<keyword evidence="9" id="KW-1185">Reference proteome</keyword>
<dbReference type="Gene3D" id="3.40.50.300">
    <property type="entry name" value="P-loop containing nucleotide triphosphate hydrolases"/>
    <property type="match status" value="1"/>
</dbReference>
<evidence type="ECO:0000256" key="4">
    <source>
        <dbReference type="PROSITE-ProRule" id="PRU01052"/>
    </source>
</evidence>